<evidence type="ECO:0000256" key="3">
    <source>
        <dbReference type="ARBA" id="ARBA00035716"/>
    </source>
</evidence>
<dbReference type="GeneID" id="108733885"/>
<dbReference type="STRING" id="224129.A0A1W4WL21"/>
<dbReference type="Gene3D" id="3.30.70.1730">
    <property type="match status" value="1"/>
</dbReference>
<dbReference type="FunCoup" id="A0A1W4WL21">
    <property type="interactions" value="740"/>
</dbReference>
<comment type="similarity">
    <text evidence="1">Belongs to the universal ribosomal protein uL10 family.</text>
</comment>
<keyword evidence="4" id="KW-1185">Reference proteome</keyword>
<gene>
    <name evidence="5" type="primary">LOC108733885</name>
</gene>
<sequence length="248" mass="28994">MDICTKRVFSACFRHAILVNSKRFRGKVNLRRPRPPHFEKARLLEFTKPHFQSYFKDKSMVELCNKNIQLWKKDNVENPYQRLLANDLYDKYINSKLICFYHLNTMKAEDQHKAFIMFKKQNMFLSDLGKKTVEMAIKGTPYETVLSLFTSRNMTLFCRDPDISKMLTITKKFPQLVLMAAIFEGTLLSRDEINYYSQIPDLKAAQSGLVQMLDRIGGNVVNQLSSHQTNLINQLEARVKQLELEKAK</sequence>
<dbReference type="SUPFAM" id="SSF160369">
    <property type="entry name" value="Ribosomal protein L10-like"/>
    <property type="match status" value="1"/>
</dbReference>
<dbReference type="OrthoDB" id="360689at2759"/>
<protein>
    <recommendedName>
        <fullName evidence="2">Large ribosomal subunit protein uL10m</fullName>
    </recommendedName>
    <alternativeName>
        <fullName evidence="3">39S ribosomal protein L10, mitochondrial</fullName>
    </alternativeName>
</protein>
<dbReference type="InterPro" id="IPR043141">
    <property type="entry name" value="Ribosomal_uL10-like_sf"/>
</dbReference>
<dbReference type="CTD" id="124995"/>
<dbReference type="InParanoid" id="A0A1W4WL21"/>
<evidence type="ECO:0000256" key="2">
    <source>
        <dbReference type="ARBA" id="ARBA00035707"/>
    </source>
</evidence>
<dbReference type="GO" id="GO:0005840">
    <property type="term" value="C:ribosome"/>
    <property type="evidence" value="ECO:0007669"/>
    <property type="project" value="UniProtKB-KW"/>
</dbReference>
<keyword evidence="5" id="KW-0689">Ribosomal protein</keyword>
<evidence type="ECO:0000313" key="5">
    <source>
        <dbReference type="RefSeq" id="XP_018320735.1"/>
    </source>
</evidence>
<dbReference type="AlphaFoldDB" id="A0A1W4WL21"/>
<dbReference type="RefSeq" id="XP_018320735.1">
    <property type="nucleotide sequence ID" value="XM_018465233.2"/>
</dbReference>
<dbReference type="KEGG" id="apln:108733885"/>
<organism evidence="4 5">
    <name type="scientific">Agrilus planipennis</name>
    <name type="common">Emerald ash borer</name>
    <name type="synonym">Agrilus marcopoli</name>
    <dbReference type="NCBI Taxonomy" id="224129"/>
    <lineage>
        <taxon>Eukaryota</taxon>
        <taxon>Metazoa</taxon>
        <taxon>Ecdysozoa</taxon>
        <taxon>Arthropoda</taxon>
        <taxon>Hexapoda</taxon>
        <taxon>Insecta</taxon>
        <taxon>Pterygota</taxon>
        <taxon>Neoptera</taxon>
        <taxon>Endopterygota</taxon>
        <taxon>Coleoptera</taxon>
        <taxon>Polyphaga</taxon>
        <taxon>Elateriformia</taxon>
        <taxon>Buprestoidea</taxon>
        <taxon>Buprestidae</taxon>
        <taxon>Agrilinae</taxon>
        <taxon>Agrilus</taxon>
    </lineage>
</organism>
<reference evidence="5" key="1">
    <citation type="submission" date="2025-08" db="UniProtKB">
        <authorList>
            <consortium name="RefSeq"/>
        </authorList>
    </citation>
    <scope>IDENTIFICATION</scope>
    <source>
        <tissue evidence="5">Entire body</tissue>
    </source>
</reference>
<dbReference type="InterPro" id="IPR047865">
    <property type="entry name" value="Ribosomal_uL10_bac_type"/>
</dbReference>
<evidence type="ECO:0000256" key="1">
    <source>
        <dbReference type="ARBA" id="ARBA00008889"/>
    </source>
</evidence>
<accession>A0A1W4WL21</accession>
<proteinExistence type="inferred from homology"/>
<name>A0A1W4WL21_AGRPL</name>
<dbReference type="Proteomes" id="UP000192223">
    <property type="component" value="Unplaced"/>
</dbReference>
<evidence type="ECO:0000313" key="4">
    <source>
        <dbReference type="Proteomes" id="UP000192223"/>
    </source>
</evidence>
<keyword evidence="5" id="KW-0687">Ribonucleoprotein</keyword>
<dbReference type="PANTHER" id="PTHR11560">
    <property type="entry name" value="39S RIBOSOMAL PROTEIN L10, MITOCHONDRIAL"/>
    <property type="match status" value="1"/>
</dbReference>